<proteinExistence type="predicted"/>
<protein>
    <recommendedName>
        <fullName evidence="4">Outer membrane protein beta-barrel domain-containing protein</fullName>
    </recommendedName>
</protein>
<feature type="chain" id="PRO_5012809783" description="Outer membrane protein beta-barrel domain-containing protein" evidence="1">
    <location>
        <begin position="27"/>
        <end position="237"/>
    </location>
</feature>
<name>A0A290QJY6_9BACT</name>
<evidence type="ECO:0000313" key="3">
    <source>
        <dbReference type="Proteomes" id="UP000217265"/>
    </source>
</evidence>
<dbReference type="SUPFAM" id="SSF56935">
    <property type="entry name" value="Porins"/>
    <property type="match status" value="1"/>
</dbReference>
<dbReference type="OrthoDB" id="517121at2"/>
<dbReference type="PROSITE" id="PS51257">
    <property type="entry name" value="PROKAR_LIPOPROTEIN"/>
    <property type="match status" value="1"/>
</dbReference>
<sequence>MKPSLLKPAATTAALLVGLACVTAHAQEIPAPTSATEPSRFALVVEGGTVGFGPSVIYTINPKWTVTVGYTWLDHNYDVESDDNKYDGKLKLSNFKALANYHPWGGSFHFSGGVFATDNKIDVTLRPTERQTYKINGNEYSSTFINSLGGSATFEDDIAPYVGIGWAKNPANSGFSFYATLGVFFAGDASANLTATGPITLNPQFQSDLRAEERDINDDLEDLGAYPVAQLGVLYRF</sequence>
<accession>A0A290QJY6</accession>
<dbReference type="Gene3D" id="2.40.160.170">
    <property type="match status" value="1"/>
</dbReference>
<dbReference type="EMBL" id="CP023344">
    <property type="protein sequence ID" value="ATC64182.1"/>
    <property type="molecule type" value="Genomic_DNA"/>
</dbReference>
<feature type="signal peptide" evidence="1">
    <location>
        <begin position="1"/>
        <end position="26"/>
    </location>
</feature>
<evidence type="ECO:0000313" key="2">
    <source>
        <dbReference type="EMBL" id="ATC64182.1"/>
    </source>
</evidence>
<organism evidence="2 3">
    <name type="scientific">Nibricoccus aquaticus</name>
    <dbReference type="NCBI Taxonomy" id="2576891"/>
    <lineage>
        <taxon>Bacteria</taxon>
        <taxon>Pseudomonadati</taxon>
        <taxon>Verrucomicrobiota</taxon>
        <taxon>Opitutia</taxon>
        <taxon>Opitutales</taxon>
        <taxon>Opitutaceae</taxon>
        <taxon>Nibricoccus</taxon>
    </lineage>
</organism>
<evidence type="ECO:0008006" key="4">
    <source>
        <dbReference type="Google" id="ProtNLM"/>
    </source>
</evidence>
<dbReference type="AlphaFoldDB" id="A0A290QJY6"/>
<dbReference type="Proteomes" id="UP000217265">
    <property type="component" value="Chromosome"/>
</dbReference>
<dbReference type="KEGG" id="vbh:CMV30_09565"/>
<evidence type="ECO:0000256" key="1">
    <source>
        <dbReference type="SAM" id="SignalP"/>
    </source>
</evidence>
<keyword evidence="3" id="KW-1185">Reference proteome</keyword>
<gene>
    <name evidence="2" type="ORF">CMV30_09565</name>
</gene>
<dbReference type="RefSeq" id="WP_096055814.1">
    <property type="nucleotide sequence ID" value="NZ_CP023344.1"/>
</dbReference>
<keyword evidence="1" id="KW-0732">Signal</keyword>
<reference evidence="2 3" key="1">
    <citation type="submission" date="2017-09" db="EMBL/GenBank/DDBJ databases">
        <title>Complete genome sequence of Verrucomicrobial strain HZ-65, isolated from freshwater.</title>
        <authorList>
            <person name="Choi A."/>
        </authorList>
    </citation>
    <scope>NUCLEOTIDE SEQUENCE [LARGE SCALE GENOMIC DNA]</scope>
    <source>
        <strain evidence="2 3">HZ-65</strain>
    </source>
</reference>